<comment type="similarity">
    <text evidence="2">Belongs to the X(+)/potassium ATPases subunit beta family.</text>
</comment>
<evidence type="ECO:0000256" key="9">
    <source>
        <dbReference type="ARBA" id="ARBA00022968"/>
    </source>
</evidence>
<evidence type="ECO:0000256" key="8">
    <source>
        <dbReference type="ARBA" id="ARBA00022958"/>
    </source>
</evidence>
<evidence type="ECO:0000313" key="19">
    <source>
        <dbReference type="EMBL" id="CAG6710527.1"/>
    </source>
</evidence>
<evidence type="ECO:0000256" key="12">
    <source>
        <dbReference type="ARBA" id="ARBA00023065"/>
    </source>
</evidence>
<dbReference type="GO" id="GO:0001671">
    <property type="term" value="F:ATPase activator activity"/>
    <property type="evidence" value="ECO:0007669"/>
    <property type="project" value="TreeGrafter"/>
</dbReference>
<evidence type="ECO:0000256" key="3">
    <source>
        <dbReference type="ARBA" id="ARBA00022448"/>
    </source>
</evidence>
<evidence type="ECO:0000256" key="13">
    <source>
        <dbReference type="ARBA" id="ARBA00023136"/>
    </source>
</evidence>
<keyword evidence="5" id="KW-0633">Potassium transport</keyword>
<keyword evidence="16" id="KW-0739">Sodium transport</keyword>
<dbReference type="GO" id="GO:1990573">
    <property type="term" value="P:potassium ion import across plasma membrane"/>
    <property type="evidence" value="ECO:0007669"/>
    <property type="project" value="TreeGrafter"/>
</dbReference>
<keyword evidence="8" id="KW-0630">Potassium</keyword>
<evidence type="ECO:0000256" key="1">
    <source>
        <dbReference type="ARBA" id="ARBA00004401"/>
    </source>
</evidence>
<dbReference type="FunFam" id="2.60.40.1660:FF:000004">
    <property type="entry name" value="sodium/potassium-transporting ATPase subunit beta-2"/>
    <property type="match status" value="1"/>
</dbReference>
<dbReference type="InterPro" id="IPR038702">
    <property type="entry name" value="Na/K_ATPase_sub_beta_sf"/>
</dbReference>
<evidence type="ECO:0000256" key="6">
    <source>
        <dbReference type="ARBA" id="ARBA00022607"/>
    </source>
</evidence>
<protein>
    <submittedName>
        <fullName evidence="19">Sodium/potassium-transporting ATPase subunit beta-2</fullName>
    </submittedName>
</protein>
<evidence type="ECO:0000256" key="15">
    <source>
        <dbReference type="ARBA" id="ARBA00023180"/>
    </source>
</evidence>
<comment type="function">
    <text evidence="17">This is the non-catalytic component of the active enzyme, which catalyzes the hydrolysis of ATP coupled with the exchange of Na(+) and K(+) ions across the plasma membrane. The beta subunit regulates, through assembly of alpha/beta heterodimers, the number of sodium pumps transported to the plasma membrane.</text>
</comment>
<evidence type="ECO:0000256" key="16">
    <source>
        <dbReference type="ARBA" id="ARBA00023201"/>
    </source>
</evidence>
<feature type="transmembrane region" description="Helical" evidence="18">
    <location>
        <begin position="115"/>
        <end position="137"/>
    </location>
</feature>
<dbReference type="GO" id="GO:0005890">
    <property type="term" value="C:sodium:potassium-exchanging ATPase complex"/>
    <property type="evidence" value="ECO:0007669"/>
    <property type="project" value="InterPro"/>
</dbReference>
<evidence type="ECO:0000256" key="14">
    <source>
        <dbReference type="ARBA" id="ARBA00023157"/>
    </source>
</evidence>
<keyword evidence="3" id="KW-0813">Transport</keyword>
<keyword evidence="9" id="KW-0735">Signal-anchor</keyword>
<dbReference type="EMBL" id="HBUF01347173">
    <property type="protein sequence ID" value="CAG6710527.1"/>
    <property type="molecule type" value="Transcribed_RNA"/>
</dbReference>
<evidence type="ECO:0000256" key="11">
    <source>
        <dbReference type="ARBA" id="ARBA00023053"/>
    </source>
</evidence>
<dbReference type="GO" id="GO:0030007">
    <property type="term" value="P:intracellular potassium ion homeostasis"/>
    <property type="evidence" value="ECO:0007669"/>
    <property type="project" value="TreeGrafter"/>
</dbReference>
<dbReference type="GO" id="GO:0006883">
    <property type="term" value="P:intracellular sodium ion homeostasis"/>
    <property type="evidence" value="ECO:0007669"/>
    <property type="project" value="TreeGrafter"/>
</dbReference>
<sequence length="387" mass="44531">MCIRVNEKGFFFRFEGEINLEKSKSGRELRLEGGKNTQTKFRFQFRTAFHIFYIVSVKIMSATKNVANNGPSGYEWEYARKDLGNTKWQNFKLFLYNPETGEVLNRTPKSWGGIFLFYCIFYSILACFFAICMSVLLQTLTDEYPKLQLDESIIGVNPGLGYRPMSPDPEADSLIWYKRHNNESAALWIDQIEDFLEVYKDPTLLPDNAQQMDCDFDNPPHMERVCKVEVERHVGPCTSAFGYGYVAGTPCVFVKLNKIFGWKPDYYQNLDELPDDMPVVLKSYITHATTLNASRWHTVWMSCSGADPHDAEAIGDVDYFPQPGYPGYFYPYTNSPGYLSPLVAVRFRNATRSTLVNVECRAWAKNIRYKKSGLNREGSVHFELLID</sequence>
<proteinExistence type="inferred from homology"/>
<comment type="subcellular location">
    <subcellularLocation>
        <location evidence="1">Cell membrane</location>
        <topology evidence="1">Single-pass type II membrane protein</topology>
    </subcellularLocation>
</comment>
<dbReference type="AlphaFoldDB" id="A0A8D8UTL6"/>
<keyword evidence="13 18" id="KW-0472">Membrane</keyword>
<evidence type="ECO:0000256" key="18">
    <source>
        <dbReference type="SAM" id="Phobius"/>
    </source>
</evidence>
<keyword evidence="14" id="KW-1015">Disulfide bond</keyword>
<keyword evidence="10 18" id="KW-1133">Transmembrane helix</keyword>
<keyword evidence="4" id="KW-1003">Cell membrane</keyword>
<keyword evidence="15" id="KW-0325">Glycoprotein</keyword>
<dbReference type="PANTHER" id="PTHR11523:SF28">
    <property type="entry name" value="NA_K-ATPASE BETA SUBUNIT ISOFORM 4-RELATED"/>
    <property type="match status" value="1"/>
</dbReference>
<evidence type="ECO:0000256" key="5">
    <source>
        <dbReference type="ARBA" id="ARBA00022538"/>
    </source>
</evidence>
<dbReference type="InterPro" id="IPR000402">
    <property type="entry name" value="Na/K_ATPase_sub_beta"/>
</dbReference>
<evidence type="ECO:0000256" key="17">
    <source>
        <dbReference type="ARBA" id="ARBA00025540"/>
    </source>
</evidence>
<keyword evidence="11" id="KW-0915">Sodium</keyword>
<dbReference type="GO" id="GO:0036376">
    <property type="term" value="P:sodium ion export across plasma membrane"/>
    <property type="evidence" value="ECO:0007669"/>
    <property type="project" value="TreeGrafter"/>
</dbReference>
<dbReference type="PANTHER" id="PTHR11523">
    <property type="entry name" value="SODIUM/POTASSIUM-DEPENDENT ATPASE BETA SUBUNIT"/>
    <property type="match status" value="1"/>
</dbReference>
<dbReference type="Pfam" id="PF00287">
    <property type="entry name" value="Na_K-ATPase"/>
    <property type="match status" value="1"/>
</dbReference>
<evidence type="ECO:0000256" key="2">
    <source>
        <dbReference type="ARBA" id="ARBA00005876"/>
    </source>
</evidence>
<organism evidence="19">
    <name type="scientific">Cacopsylla melanoneura</name>
    <dbReference type="NCBI Taxonomy" id="428564"/>
    <lineage>
        <taxon>Eukaryota</taxon>
        <taxon>Metazoa</taxon>
        <taxon>Ecdysozoa</taxon>
        <taxon>Arthropoda</taxon>
        <taxon>Hexapoda</taxon>
        <taxon>Insecta</taxon>
        <taxon>Pterygota</taxon>
        <taxon>Neoptera</taxon>
        <taxon>Paraneoptera</taxon>
        <taxon>Hemiptera</taxon>
        <taxon>Sternorrhyncha</taxon>
        <taxon>Psylloidea</taxon>
        <taxon>Psyllidae</taxon>
        <taxon>Psyllinae</taxon>
        <taxon>Cacopsylla</taxon>
    </lineage>
</organism>
<accession>A0A8D8UTL6</accession>
<evidence type="ECO:0000256" key="7">
    <source>
        <dbReference type="ARBA" id="ARBA00022692"/>
    </source>
</evidence>
<name>A0A8D8UTL6_9HEMI</name>
<keyword evidence="7 18" id="KW-0812">Transmembrane</keyword>
<dbReference type="Gene3D" id="2.60.40.1660">
    <property type="entry name" value="Na, k-atpase alpha subunit"/>
    <property type="match status" value="1"/>
</dbReference>
<evidence type="ECO:0000256" key="10">
    <source>
        <dbReference type="ARBA" id="ARBA00022989"/>
    </source>
</evidence>
<reference evidence="19" key="1">
    <citation type="submission" date="2021-05" db="EMBL/GenBank/DDBJ databases">
        <authorList>
            <person name="Alioto T."/>
            <person name="Alioto T."/>
            <person name="Gomez Garrido J."/>
        </authorList>
    </citation>
    <scope>NUCLEOTIDE SEQUENCE</scope>
</reference>
<keyword evidence="12" id="KW-0406">Ion transport</keyword>
<keyword evidence="6" id="KW-0740">Sodium/potassium transport</keyword>
<evidence type="ECO:0000256" key="4">
    <source>
        <dbReference type="ARBA" id="ARBA00022475"/>
    </source>
</evidence>